<feature type="compositionally biased region" description="Basic and acidic residues" evidence="1">
    <location>
        <begin position="308"/>
        <end position="318"/>
    </location>
</feature>
<evidence type="ECO:0000256" key="1">
    <source>
        <dbReference type="SAM" id="MobiDB-lite"/>
    </source>
</evidence>
<feature type="region of interest" description="Disordered" evidence="1">
    <location>
        <begin position="121"/>
        <end position="146"/>
    </location>
</feature>
<comment type="caution">
    <text evidence="3">The sequence shown here is derived from an EMBL/GenBank/DDBJ whole genome shotgun (WGS) entry which is preliminary data.</text>
</comment>
<feature type="region of interest" description="Disordered" evidence="1">
    <location>
        <begin position="306"/>
        <end position="326"/>
    </location>
</feature>
<dbReference type="InterPro" id="IPR002068">
    <property type="entry name" value="A-crystallin/Hsp20_dom"/>
</dbReference>
<keyword evidence="4" id="KW-1185">Reference proteome</keyword>
<feature type="region of interest" description="Disordered" evidence="1">
    <location>
        <begin position="181"/>
        <end position="208"/>
    </location>
</feature>
<sequence>MPATPQTTFRWDDGDQHHQQQHQHQQQERQHLEQQVLRHPLQHQPDTNTDAHVTVPVASTSTMHIQEHVPIVPSQNLRRPGSGTEDVHDEPPLRLQHVSVPALLQPEHMRPPMIDTSRAYHVGTSASPSSGPPSAGPMSAFHGSIGPMRARISPVHTDPRAAVHPYGRPQSAAGVVIARSRRDPEEGHSVRYSSSRQGSSSSASLPAPPLSIATATATSIATPRISGLPAAAVKNMLMLKGLINPGYSASGATVVIRTDLHFNHETNVLTALCELSGRSKSDVTVVLSTNAMNRVKQVVVFAKPPRGVAEDGHGHSSGDDGGYVLRERRSGPVSRTFVVPSTTTPDDISVEMHDGLLSLKIQCPPPLSAREDDAQQIMIR</sequence>
<protein>
    <recommendedName>
        <fullName evidence="2">SHSP domain-containing protein</fullName>
    </recommendedName>
</protein>
<accession>A0AAD4BH74</accession>
<evidence type="ECO:0000259" key="2">
    <source>
        <dbReference type="Pfam" id="PF00011"/>
    </source>
</evidence>
<feature type="domain" description="SHSP" evidence="2">
    <location>
        <begin position="316"/>
        <end position="369"/>
    </location>
</feature>
<reference evidence="3" key="2">
    <citation type="journal article" date="2020" name="Nat. Commun.">
        <title>Large-scale genome sequencing of mycorrhizal fungi provides insights into the early evolution of symbiotic traits.</title>
        <authorList>
            <person name="Miyauchi S."/>
            <person name="Kiss E."/>
            <person name="Kuo A."/>
            <person name="Drula E."/>
            <person name="Kohler A."/>
            <person name="Sanchez-Garcia M."/>
            <person name="Morin E."/>
            <person name="Andreopoulos B."/>
            <person name="Barry K.W."/>
            <person name="Bonito G."/>
            <person name="Buee M."/>
            <person name="Carver A."/>
            <person name="Chen C."/>
            <person name="Cichocki N."/>
            <person name="Clum A."/>
            <person name="Culley D."/>
            <person name="Crous P.W."/>
            <person name="Fauchery L."/>
            <person name="Girlanda M."/>
            <person name="Hayes R.D."/>
            <person name="Keri Z."/>
            <person name="LaButti K."/>
            <person name="Lipzen A."/>
            <person name="Lombard V."/>
            <person name="Magnuson J."/>
            <person name="Maillard F."/>
            <person name="Murat C."/>
            <person name="Nolan M."/>
            <person name="Ohm R.A."/>
            <person name="Pangilinan J."/>
            <person name="Pereira M.F."/>
            <person name="Perotto S."/>
            <person name="Peter M."/>
            <person name="Pfister S."/>
            <person name="Riley R."/>
            <person name="Sitrit Y."/>
            <person name="Stielow J.B."/>
            <person name="Szollosi G."/>
            <person name="Zifcakova L."/>
            <person name="Stursova M."/>
            <person name="Spatafora J.W."/>
            <person name="Tedersoo L."/>
            <person name="Vaario L.M."/>
            <person name="Yamada A."/>
            <person name="Yan M."/>
            <person name="Wang P."/>
            <person name="Xu J."/>
            <person name="Bruns T."/>
            <person name="Baldrian P."/>
            <person name="Vilgalys R."/>
            <person name="Dunand C."/>
            <person name="Henrissat B."/>
            <person name="Grigoriev I.V."/>
            <person name="Hibbett D."/>
            <person name="Nagy L.G."/>
            <person name="Martin F.M."/>
        </authorList>
    </citation>
    <scope>NUCLEOTIDE SEQUENCE</scope>
    <source>
        <strain evidence="3">BED1</strain>
    </source>
</reference>
<evidence type="ECO:0000313" key="4">
    <source>
        <dbReference type="Proteomes" id="UP001194468"/>
    </source>
</evidence>
<dbReference type="Proteomes" id="UP001194468">
    <property type="component" value="Unassembled WGS sequence"/>
</dbReference>
<name>A0AAD4BH74_BOLED</name>
<evidence type="ECO:0000313" key="3">
    <source>
        <dbReference type="EMBL" id="KAF8430849.1"/>
    </source>
</evidence>
<dbReference type="AlphaFoldDB" id="A0AAD4BH74"/>
<dbReference type="Pfam" id="PF00011">
    <property type="entry name" value="HSP20"/>
    <property type="match status" value="1"/>
</dbReference>
<feature type="compositionally biased region" description="Low complexity" evidence="1">
    <location>
        <begin position="193"/>
        <end position="208"/>
    </location>
</feature>
<gene>
    <name evidence="3" type="ORF">L210DRAFT_3651498</name>
</gene>
<dbReference type="Gene3D" id="2.60.40.790">
    <property type="match status" value="1"/>
</dbReference>
<dbReference type="EMBL" id="WHUW01000056">
    <property type="protein sequence ID" value="KAF8430849.1"/>
    <property type="molecule type" value="Genomic_DNA"/>
</dbReference>
<dbReference type="SUPFAM" id="SSF49764">
    <property type="entry name" value="HSP20-like chaperones"/>
    <property type="match status" value="1"/>
</dbReference>
<organism evidence="3 4">
    <name type="scientific">Boletus edulis BED1</name>
    <dbReference type="NCBI Taxonomy" id="1328754"/>
    <lineage>
        <taxon>Eukaryota</taxon>
        <taxon>Fungi</taxon>
        <taxon>Dikarya</taxon>
        <taxon>Basidiomycota</taxon>
        <taxon>Agaricomycotina</taxon>
        <taxon>Agaricomycetes</taxon>
        <taxon>Agaricomycetidae</taxon>
        <taxon>Boletales</taxon>
        <taxon>Boletineae</taxon>
        <taxon>Boletaceae</taxon>
        <taxon>Boletoideae</taxon>
        <taxon>Boletus</taxon>
    </lineage>
</organism>
<reference evidence="3" key="1">
    <citation type="submission" date="2019-10" db="EMBL/GenBank/DDBJ databases">
        <authorList>
            <consortium name="DOE Joint Genome Institute"/>
            <person name="Kuo A."/>
            <person name="Miyauchi S."/>
            <person name="Kiss E."/>
            <person name="Drula E."/>
            <person name="Kohler A."/>
            <person name="Sanchez-Garcia M."/>
            <person name="Andreopoulos B."/>
            <person name="Barry K.W."/>
            <person name="Bonito G."/>
            <person name="Buee M."/>
            <person name="Carver A."/>
            <person name="Chen C."/>
            <person name="Cichocki N."/>
            <person name="Clum A."/>
            <person name="Culley D."/>
            <person name="Crous P.W."/>
            <person name="Fauchery L."/>
            <person name="Girlanda M."/>
            <person name="Hayes R."/>
            <person name="Keri Z."/>
            <person name="LaButti K."/>
            <person name="Lipzen A."/>
            <person name="Lombard V."/>
            <person name="Magnuson J."/>
            <person name="Maillard F."/>
            <person name="Morin E."/>
            <person name="Murat C."/>
            <person name="Nolan M."/>
            <person name="Ohm R."/>
            <person name="Pangilinan J."/>
            <person name="Pereira M."/>
            <person name="Perotto S."/>
            <person name="Peter M."/>
            <person name="Riley R."/>
            <person name="Sitrit Y."/>
            <person name="Stielow B."/>
            <person name="Szollosi G."/>
            <person name="Zifcakova L."/>
            <person name="Stursova M."/>
            <person name="Spatafora J.W."/>
            <person name="Tedersoo L."/>
            <person name="Vaario L.-M."/>
            <person name="Yamada A."/>
            <person name="Yan M."/>
            <person name="Wang P."/>
            <person name="Xu J."/>
            <person name="Bruns T."/>
            <person name="Baldrian P."/>
            <person name="Vilgalys R."/>
            <person name="Henrissat B."/>
            <person name="Grigoriev I.V."/>
            <person name="Hibbett D."/>
            <person name="Nagy L.G."/>
            <person name="Martin F.M."/>
        </authorList>
    </citation>
    <scope>NUCLEOTIDE SEQUENCE</scope>
    <source>
        <strain evidence="3">BED1</strain>
    </source>
</reference>
<dbReference type="InterPro" id="IPR008978">
    <property type="entry name" value="HSP20-like_chaperone"/>
</dbReference>
<dbReference type="CDD" id="cd06464">
    <property type="entry name" value="ACD_sHsps-like"/>
    <property type="match status" value="1"/>
</dbReference>
<feature type="region of interest" description="Disordered" evidence="1">
    <location>
        <begin position="65"/>
        <end position="92"/>
    </location>
</feature>
<proteinExistence type="predicted"/>
<feature type="region of interest" description="Disordered" evidence="1">
    <location>
        <begin position="1"/>
        <end position="33"/>
    </location>
</feature>